<organism evidence="3 4">
    <name type="scientific">Oceanobacillus oncorhynchi</name>
    <dbReference type="NCBI Taxonomy" id="545501"/>
    <lineage>
        <taxon>Bacteria</taxon>
        <taxon>Bacillati</taxon>
        <taxon>Bacillota</taxon>
        <taxon>Bacilli</taxon>
        <taxon>Bacillales</taxon>
        <taxon>Bacillaceae</taxon>
        <taxon>Oceanobacillus</taxon>
    </lineage>
</organism>
<name>A0A0A1M7J6_9BACI</name>
<dbReference type="PANTHER" id="PTHR37293">
    <property type="entry name" value="PHAGE REPLICATION PROTEIN-RELATED"/>
    <property type="match status" value="1"/>
</dbReference>
<evidence type="ECO:0000313" key="4">
    <source>
        <dbReference type="Proteomes" id="UP000040453"/>
    </source>
</evidence>
<dbReference type="InterPro" id="IPR034829">
    <property type="entry name" value="DnaD-like_sf"/>
</dbReference>
<feature type="domain" description="DnaB/C C-terminal" evidence="2">
    <location>
        <begin position="158"/>
        <end position="226"/>
    </location>
</feature>
<evidence type="ECO:0000313" key="3">
    <source>
        <dbReference type="EMBL" id="CEI81265.1"/>
    </source>
</evidence>
<dbReference type="InterPro" id="IPR053162">
    <property type="entry name" value="DnaD"/>
</dbReference>
<evidence type="ECO:0000256" key="1">
    <source>
        <dbReference type="ARBA" id="ARBA00093462"/>
    </source>
</evidence>
<protein>
    <submittedName>
        <fullName evidence="3">Replication initiation and membrane attachment</fullName>
    </submittedName>
</protein>
<dbReference type="InterPro" id="IPR006343">
    <property type="entry name" value="DnaB/C_C"/>
</dbReference>
<dbReference type="Proteomes" id="UP000040453">
    <property type="component" value="Unassembled WGS sequence"/>
</dbReference>
<dbReference type="OrthoDB" id="1047417at2"/>
<dbReference type="NCBIfam" id="TIGR01446">
    <property type="entry name" value="DnaD_dom"/>
    <property type="match status" value="1"/>
</dbReference>
<dbReference type="Pfam" id="PF07261">
    <property type="entry name" value="DnaB_2"/>
    <property type="match status" value="1"/>
</dbReference>
<dbReference type="Gene3D" id="1.10.10.630">
    <property type="entry name" value="DnaD domain-like"/>
    <property type="match status" value="1"/>
</dbReference>
<reference evidence="3 4" key="1">
    <citation type="submission" date="2014-11" db="EMBL/GenBank/DDBJ databases">
        <authorList>
            <person name="Urmite Genomes Urmite Genomes"/>
        </authorList>
    </citation>
    <scope>NUCLEOTIDE SEQUENCE [LARGE SCALE GENOMIC DNA]</scope>
    <source>
        <strain evidence="3 4">Oc5</strain>
    </source>
</reference>
<accession>A0A0A1M7J6</accession>
<comment type="similarity">
    <text evidence="1">Belongs to the DnaB/DnaD family.</text>
</comment>
<dbReference type="AlphaFoldDB" id="A0A0A1M7J6"/>
<proteinExistence type="inferred from homology"/>
<dbReference type="PANTHER" id="PTHR37293:SF5">
    <property type="entry name" value="DNA REPLICATION PROTEIN"/>
    <property type="match status" value="1"/>
</dbReference>
<keyword evidence="4" id="KW-1185">Reference proteome</keyword>
<dbReference type="STRING" id="545501.BN997_01083"/>
<dbReference type="EMBL" id="CDGG01000001">
    <property type="protein sequence ID" value="CEI81265.1"/>
    <property type="molecule type" value="Genomic_DNA"/>
</dbReference>
<dbReference type="SUPFAM" id="SSF158499">
    <property type="entry name" value="DnaD domain-like"/>
    <property type="match status" value="1"/>
</dbReference>
<sequence length="259" mass="30315">MKGAFQTSREIFENPIWTDIPKFRIFFYIYGNAVFAKEGTTVAGMHLKRGQFLRSYRNLREDLAYIENRSVKKYSLAVIKRKIDSLVKENRLKTEESELGTLFTVVNYEIYQGLDNYKKENLEQRWNAGGTELEQGWNNNKNVKNDKNVKKEEEVSPFKLFEENICMLNPLNRDSLIDWCEDLGDDLVIAAIKLGAKYNARSYKYVEDIFKEWVQHNIKTVEEARIYVKEKNKRTSNIVDFSSKKKANGVDWGGFDISD</sequence>
<evidence type="ECO:0000259" key="2">
    <source>
        <dbReference type="Pfam" id="PF07261"/>
    </source>
</evidence>
<dbReference type="RefSeq" id="WP_052484916.1">
    <property type="nucleotide sequence ID" value="NZ_CDGG01000001.1"/>
</dbReference>
<gene>
    <name evidence="3" type="ORF">BN997_01083</name>
</gene>